<dbReference type="SUPFAM" id="SSF54495">
    <property type="entry name" value="UBC-like"/>
    <property type="match status" value="1"/>
</dbReference>
<dbReference type="PANTHER" id="PTHR46116:SF19">
    <property type="entry name" value="UBIQUITIN-CONJUGATING ENZYME FAMILY PROTEIN"/>
    <property type="match status" value="1"/>
</dbReference>
<keyword evidence="2" id="KW-0833">Ubl conjugation pathway</keyword>
<dbReference type="InParanoid" id="A0A2G5DE44"/>
<evidence type="ECO:0000259" key="3">
    <source>
        <dbReference type="PROSITE" id="PS50127"/>
    </source>
</evidence>
<organism evidence="4 5">
    <name type="scientific">Aquilegia coerulea</name>
    <name type="common">Rocky mountain columbine</name>
    <dbReference type="NCBI Taxonomy" id="218851"/>
    <lineage>
        <taxon>Eukaryota</taxon>
        <taxon>Viridiplantae</taxon>
        <taxon>Streptophyta</taxon>
        <taxon>Embryophyta</taxon>
        <taxon>Tracheophyta</taxon>
        <taxon>Spermatophyta</taxon>
        <taxon>Magnoliopsida</taxon>
        <taxon>Ranunculales</taxon>
        <taxon>Ranunculaceae</taxon>
        <taxon>Thalictroideae</taxon>
        <taxon>Aquilegia</taxon>
    </lineage>
</organism>
<dbReference type="EMBL" id="KZ305039">
    <property type="protein sequence ID" value="PIA41753.1"/>
    <property type="molecule type" value="Genomic_DNA"/>
</dbReference>
<dbReference type="STRING" id="218851.A0A2G5DE44"/>
<sequence>MGRISENPHWTYVRRYDVRTSPYENTPAACCDVRTSCKEIFVTTRAMKKFKQFDSVTGFSDHHYVSSFLRKDVAKRIQKEWKTLEDNLPESIFVRVSEARIDLLRAAIIGAPDTPYYNGLLFFDICFPSDYPAQPPTVYYHSFGMRLNPNLHSNGYVCLSLLNTWFGKKEEKWSTESTILEVLLSLQALVLNRKPYFNEPGRGIWANISLWEKTSMAYNEEIWEKNCKTMLFLLHKPPQRFQALVNEHFREQGPTILSACMAYVGGRVKVGDPVVNATSSSGAYKVSKKFTLSMHASPLPSAFGVICIKRSFG</sequence>
<accession>A0A2G5DE44</accession>
<dbReference type="PROSITE" id="PS50127">
    <property type="entry name" value="UBC_2"/>
    <property type="match status" value="1"/>
</dbReference>
<dbReference type="Gene3D" id="3.10.110.10">
    <property type="entry name" value="Ubiquitin Conjugating Enzyme"/>
    <property type="match status" value="1"/>
</dbReference>
<dbReference type="GO" id="GO:0061631">
    <property type="term" value="F:ubiquitin conjugating enzyme activity"/>
    <property type="evidence" value="ECO:0007669"/>
    <property type="project" value="TreeGrafter"/>
</dbReference>
<keyword evidence="1" id="KW-0808">Transferase</keyword>
<evidence type="ECO:0000313" key="4">
    <source>
        <dbReference type="EMBL" id="PIA41753.1"/>
    </source>
</evidence>
<proteinExistence type="predicted"/>
<feature type="domain" description="UBC core" evidence="3">
    <location>
        <begin position="72"/>
        <end position="229"/>
    </location>
</feature>
<dbReference type="OrthoDB" id="47801at2759"/>
<dbReference type="CDD" id="cd23837">
    <property type="entry name" value="UBCc_UBE2O"/>
    <property type="match status" value="1"/>
</dbReference>
<gene>
    <name evidence="4" type="ORF">AQUCO_02200290v1</name>
</gene>
<dbReference type="SMART" id="SM00212">
    <property type="entry name" value="UBCc"/>
    <property type="match status" value="1"/>
</dbReference>
<protein>
    <recommendedName>
        <fullName evidence="3">UBC core domain-containing protein</fullName>
    </recommendedName>
</protein>
<evidence type="ECO:0000256" key="1">
    <source>
        <dbReference type="ARBA" id="ARBA00022679"/>
    </source>
</evidence>
<dbReference type="AlphaFoldDB" id="A0A2G5DE44"/>
<reference evidence="4 5" key="1">
    <citation type="submission" date="2017-09" db="EMBL/GenBank/DDBJ databases">
        <title>WGS assembly of Aquilegia coerulea Goldsmith.</title>
        <authorList>
            <person name="Hodges S."/>
            <person name="Kramer E."/>
            <person name="Nordborg M."/>
            <person name="Tomkins J."/>
            <person name="Borevitz J."/>
            <person name="Derieg N."/>
            <person name="Yan J."/>
            <person name="Mihaltcheva S."/>
            <person name="Hayes R.D."/>
            <person name="Rokhsar D."/>
        </authorList>
    </citation>
    <scope>NUCLEOTIDE SEQUENCE [LARGE SCALE GENOMIC DNA]</scope>
    <source>
        <strain evidence="5">cv. Goldsmith</strain>
    </source>
</reference>
<name>A0A2G5DE44_AQUCA</name>
<keyword evidence="5" id="KW-1185">Reference proteome</keyword>
<evidence type="ECO:0000256" key="2">
    <source>
        <dbReference type="ARBA" id="ARBA00022786"/>
    </source>
</evidence>
<evidence type="ECO:0000313" key="5">
    <source>
        <dbReference type="Proteomes" id="UP000230069"/>
    </source>
</evidence>
<dbReference type="InterPro" id="IPR016135">
    <property type="entry name" value="UBQ-conjugating_enzyme/RWD"/>
</dbReference>
<dbReference type="Pfam" id="PF00179">
    <property type="entry name" value="UQ_con"/>
    <property type="match status" value="1"/>
</dbReference>
<dbReference type="PANTHER" id="PTHR46116">
    <property type="entry name" value="(E3-INDEPENDENT) E2 UBIQUITIN-CONJUGATING ENZYME"/>
    <property type="match status" value="1"/>
</dbReference>
<dbReference type="Proteomes" id="UP000230069">
    <property type="component" value="Unassembled WGS sequence"/>
</dbReference>
<dbReference type="InterPro" id="IPR000608">
    <property type="entry name" value="UBC"/>
</dbReference>